<dbReference type="SUPFAM" id="SSF161098">
    <property type="entry name" value="MetI-like"/>
    <property type="match status" value="1"/>
</dbReference>
<protein>
    <submittedName>
        <fullName evidence="10">ABC transporter permease</fullName>
    </submittedName>
</protein>
<keyword evidence="4 7" id="KW-0812">Transmembrane</keyword>
<dbReference type="PANTHER" id="PTHR30193">
    <property type="entry name" value="ABC TRANSPORTER PERMEASE PROTEIN"/>
    <property type="match status" value="1"/>
</dbReference>
<keyword evidence="2 7" id="KW-0813">Transport</keyword>
<comment type="subcellular location">
    <subcellularLocation>
        <location evidence="1 7">Cell membrane</location>
        <topology evidence="1 7">Multi-pass membrane protein</topology>
    </subcellularLocation>
</comment>
<evidence type="ECO:0000256" key="6">
    <source>
        <dbReference type="ARBA" id="ARBA00023136"/>
    </source>
</evidence>
<feature type="transmembrane region" description="Helical" evidence="7">
    <location>
        <begin position="134"/>
        <end position="155"/>
    </location>
</feature>
<dbReference type="Pfam" id="PF00528">
    <property type="entry name" value="BPD_transp_1"/>
    <property type="match status" value="1"/>
</dbReference>
<feature type="domain" description="ABC transmembrane type-1" evidence="9">
    <location>
        <begin position="130"/>
        <end position="346"/>
    </location>
</feature>
<feature type="transmembrane region" description="Helical" evidence="7">
    <location>
        <begin position="68"/>
        <end position="90"/>
    </location>
</feature>
<feature type="region of interest" description="Disordered" evidence="8">
    <location>
        <begin position="15"/>
        <end position="59"/>
    </location>
</feature>
<dbReference type="EMBL" id="CP019893">
    <property type="protein sequence ID" value="ARS88474.1"/>
    <property type="molecule type" value="Genomic_DNA"/>
</dbReference>
<dbReference type="GeneID" id="32892620"/>
<dbReference type="Proteomes" id="UP000250088">
    <property type="component" value="Chromosome"/>
</dbReference>
<evidence type="ECO:0000256" key="4">
    <source>
        <dbReference type="ARBA" id="ARBA00022692"/>
    </source>
</evidence>
<feature type="compositionally biased region" description="Low complexity" evidence="8">
    <location>
        <begin position="42"/>
        <end position="54"/>
    </location>
</feature>
<organism evidence="10 11">
    <name type="scientific">Natrarchaeobaculum aegyptiacum</name>
    <dbReference type="NCBI Taxonomy" id="745377"/>
    <lineage>
        <taxon>Archaea</taxon>
        <taxon>Methanobacteriati</taxon>
        <taxon>Methanobacteriota</taxon>
        <taxon>Stenosarchaea group</taxon>
        <taxon>Halobacteria</taxon>
        <taxon>Halobacteriales</taxon>
        <taxon>Natrialbaceae</taxon>
        <taxon>Natrarchaeobaculum</taxon>
    </lineage>
</organism>
<feature type="transmembrane region" description="Helical" evidence="7">
    <location>
        <begin position="323"/>
        <end position="346"/>
    </location>
</feature>
<evidence type="ECO:0000256" key="1">
    <source>
        <dbReference type="ARBA" id="ARBA00004651"/>
    </source>
</evidence>
<dbReference type="PROSITE" id="PS50928">
    <property type="entry name" value="ABC_TM1"/>
    <property type="match status" value="1"/>
</dbReference>
<sequence length="354" mass="38992">MDFDIRRVFERLPRVSRGDGSSSETSGESSDSGATVCTDGGTASPSTATPSTTTDETDRVSRLRHSDFVQAIPFWLPPAILVGLFVYGAVSWNLLISLTDWSGLAQPEYTDLTLEMYTQMPGDPSFVAAFRNTIVLLIAFTVVSLAVGLVLAILVDQNIRFENTFRTIYLLPMALSFVVTAIFWSWMYNPSTGTINVVLSTIGLDFLTMDWIGDPRTRLAAIIFALTWQFSGYAMVVYLAGLRAIPDAHYEAAKVDGASTFRMYRRVIVPQLSAATTSAAVVLMVFALKAFDFIFVMFGDTPGRSADILAVMMFRVAFSRTEWAYGAAIATVLFLMALSVVAPYLYMQYKRGDL</sequence>
<dbReference type="RefSeq" id="WP_086886856.1">
    <property type="nucleotide sequence ID" value="NZ_CP019893.1"/>
</dbReference>
<evidence type="ECO:0000256" key="7">
    <source>
        <dbReference type="RuleBase" id="RU363032"/>
    </source>
</evidence>
<comment type="similarity">
    <text evidence="7">Belongs to the binding-protein-dependent transport system permease family.</text>
</comment>
<evidence type="ECO:0000259" key="9">
    <source>
        <dbReference type="PROSITE" id="PS50928"/>
    </source>
</evidence>
<name>A0A2Z2HTS4_9EURY</name>
<evidence type="ECO:0000313" key="11">
    <source>
        <dbReference type="Proteomes" id="UP000250088"/>
    </source>
</evidence>
<feature type="transmembrane region" description="Helical" evidence="7">
    <location>
        <begin position="268"/>
        <end position="288"/>
    </location>
</feature>
<keyword evidence="3" id="KW-1003">Cell membrane</keyword>
<keyword evidence="5 7" id="KW-1133">Transmembrane helix</keyword>
<keyword evidence="11" id="KW-1185">Reference proteome</keyword>
<evidence type="ECO:0000313" key="10">
    <source>
        <dbReference type="EMBL" id="ARS88474.1"/>
    </source>
</evidence>
<dbReference type="PANTHER" id="PTHR30193:SF42">
    <property type="entry name" value="ABC TRANSPORTER PERMEASE PROTEIN"/>
    <property type="match status" value="1"/>
</dbReference>
<dbReference type="InterPro" id="IPR000515">
    <property type="entry name" value="MetI-like"/>
</dbReference>
<dbReference type="InterPro" id="IPR051393">
    <property type="entry name" value="ABC_transporter_permease"/>
</dbReference>
<dbReference type="GO" id="GO:0055085">
    <property type="term" value="P:transmembrane transport"/>
    <property type="evidence" value="ECO:0007669"/>
    <property type="project" value="InterPro"/>
</dbReference>
<evidence type="ECO:0000256" key="5">
    <source>
        <dbReference type="ARBA" id="ARBA00022989"/>
    </source>
</evidence>
<dbReference type="KEGG" id="naj:B1756_01040"/>
<gene>
    <name evidence="10" type="ORF">B1756_01040</name>
</gene>
<dbReference type="Gene3D" id="1.10.3720.10">
    <property type="entry name" value="MetI-like"/>
    <property type="match status" value="1"/>
</dbReference>
<proteinExistence type="inferred from homology"/>
<dbReference type="AlphaFoldDB" id="A0A2Z2HTS4"/>
<feature type="compositionally biased region" description="Low complexity" evidence="8">
    <location>
        <begin position="18"/>
        <end position="33"/>
    </location>
</feature>
<dbReference type="CDD" id="cd06261">
    <property type="entry name" value="TM_PBP2"/>
    <property type="match status" value="1"/>
</dbReference>
<reference evidence="11" key="1">
    <citation type="submission" date="2017-02" db="EMBL/GenBank/DDBJ databases">
        <title>Natronthermophilus aegyptiacus gen. nov.,sp. nov., an aerobic, extremely halophilic alkalithermophilic archaeon isolated from the athalassohaline Wadi An Natrun, Egypt.</title>
        <authorList>
            <person name="Zhao B."/>
        </authorList>
    </citation>
    <scope>NUCLEOTIDE SEQUENCE [LARGE SCALE GENOMIC DNA]</scope>
    <source>
        <strain evidence="11">JW/NM-HA 15</strain>
    </source>
</reference>
<feature type="transmembrane region" description="Helical" evidence="7">
    <location>
        <begin position="167"/>
        <end position="187"/>
    </location>
</feature>
<keyword evidence="6 7" id="KW-0472">Membrane</keyword>
<dbReference type="InterPro" id="IPR035906">
    <property type="entry name" value="MetI-like_sf"/>
</dbReference>
<dbReference type="OrthoDB" id="45815at2157"/>
<feature type="transmembrane region" description="Helical" evidence="7">
    <location>
        <begin position="219"/>
        <end position="240"/>
    </location>
</feature>
<evidence type="ECO:0000256" key="8">
    <source>
        <dbReference type="SAM" id="MobiDB-lite"/>
    </source>
</evidence>
<evidence type="ECO:0000256" key="2">
    <source>
        <dbReference type="ARBA" id="ARBA00022448"/>
    </source>
</evidence>
<evidence type="ECO:0000256" key="3">
    <source>
        <dbReference type="ARBA" id="ARBA00022475"/>
    </source>
</evidence>
<accession>A0A2Z2HTS4</accession>
<dbReference type="GO" id="GO:0005886">
    <property type="term" value="C:plasma membrane"/>
    <property type="evidence" value="ECO:0007669"/>
    <property type="project" value="UniProtKB-SubCell"/>
</dbReference>